<dbReference type="AlphaFoldDB" id="A0AAV6YHS4"/>
<organism evidence="1 2">
    <name type="scientific">Engystomops pustulosus</name>
    <name type="common">Tungara frog</name>
    <name type="synonym">Physalaemus pustulosus</name>
    <dbReference type="NCBI Taxonomy" id="76066"/>
    <lineage>
        <taxon>Eukaryota</taxon>
        <taxon>Metazoa</taxon>
        <taxon>Chordata</taxon>
        <taxon>Craniata</taxon>
        <taxon>Vertebrata</taxon>
        <taxon>Euteleostomi</taxon>
        <taxon>Amphibia</taxon>
        <taxon>Batrachia</taxon>
        <taxon>Anura</taxon>
        <taxon>Neobatrachia</taxon>
        <taxon>Hyloidea</taxon>
        <taxon>Leptodactylidae</taxon>
        <taxon>Leiuperinae</taxon>
        <taxon>Engystomops</taxon>
    </lineage>
</organism>
<proteinExistence type="predicted"/>
<dbReference type="EMBL" id="WNYA01090783">
    <property type="protein sequence ID" value="KAG8534782.1"/>
    <property type="molecule type" value="Genomic_DNA"/>
</dbReference>
<dbReference type="Proteomes" id="UP000824782">
    <property type="component" value="Unassembled WGS sequence"/>
</dbReference>
<evidence type="ECO:0000313" key="1">
    <source>
        <dbReference type="EMBL" id="KAG8534782.1"/>
    </source>
</evidence>
<evidence type="ECO:0000313" key="2">
    <source>
        <dbReference type="Proteomes" id="UP000824782"/>
    </source>
</evidence>
<reference evidence="1" key="1">
    <citation type="thesis" date="2020" institute="ProQuest LLC" country="789 East Eisenhower Parkway, Ann Arbor, MI, USA">
        <title>Comparative Genomics and Chromosome Evolution.</title>
        <authorList>
            <person name="Mudd A.B."/>
        </authorList>
    </citation>
    <scope>NUCLEOTIDE SEQUENCE</scope>
    <source>
        <strain evidence="1">237g6f4</strain>
        <tissue evidence="1">Blood</tissue>
    </source>
</reference>
<keyword evidence="2" id="KW-1185">Reference proteome</keyword>
<gene>
    <name evidence="1" type="ORF">GDO81_018547</name>
</gene>
<name>A0AAV6YHS4_ENGPU</name>
<accession>A0AAV6YHS4</accession>
<sequence length="80" mass="8695">MGNGSIGGNVMWDVHATSRSHHLTDSSLLSKVHVPKPCGSGKHLRYNSQISVDYNKKTVTQPTSLLIALWGIMDSSPVHI</sequence>
<comment type="caution">
    <text evidence="1">The sequence shown here is derived from an EMBL/GenBank/DDBJ whole genome shotgun (WGS) entry which is preliminary data.</text>
</comment>
<protein>
    <submittedName>
        <fullName evidence="1">Uncharacterized protein</fullName>
    </submittedName>
</protein>